<organism evidence="1">
    <name type="scientific">marine sediment metagenome</name>
    <dbReference type="NCBI Taxonomy" id="412755"/>
    <lineage>
        <taxon>unclassified sequences</taxon>
        <taxon>metagenomes</taxon>
        <taxon>ecological metagenomes</taxon>
    </lineage>
</organism>
<protein>
    <submittedName>
        <fullName evidence="1">Uncharacterized protein</fullName>
    </submittedName>
</protein>
<gene>
    <name evidence="1" type="ORF">S01H1_64761</name>
</gene>
<dbReference type="EMBL" id="BARS01042707">
    <property type="protein sequence ID" value="GAG31688.1"/>
    <property type="molecule type" value="Genomic_DNA"/>
</dbReference>
<accession>X0X4V5</accession>
<name>X0X4V5_9ZZZZ</name>
<proteinExistence type="predicted"/>
<reference evidence="1" key="1">
    <citation type="journal article" date="2014" name="Front. Microbiol.">
        <title>High frequency of phylogenetically diverse reductive dehalogenase-homologous genes in deep subseafloor sedimentary metagenomes.</title>
        <authorList>
            <person name="Kawai M."/>
            <person name="Futagami T."/>
            <person name="Toyoda A."/>
            <person name="Takaki Y."/>
            <person name="Nishi S."/>
            <person name="Hori S."/>
            <person name="Arai W."/>
            <person name="Tsubouchi T."/>
            <person name="Morono Y."/>
            <person name="Uchiyama I."/>
            <person name="Ito T."/>
            <person name="Fujiyama A."/>
            <person name="Inagaki F."/>
            <person name="Takami H."/>
        </authorList>
    </citation>
    <scope>NUCLEOTIDE SEQUENCE</scope>
    <source>
        <strain evidence="1">Expedition CK06-06</strain>
    </source>
</reference>
<dbReference type="AlphaFoldDB" id="X0X4V5"/>
<evidence type="ECO:0000313" key="1">
    <source>
        <dbReference type="EMBL" id="GAG31688.1"/>
    </source>
</evidence>
<comment type="caution">
    <text evidence="1">The sequence shown here is derived from an EMBL/GenBank/DDBJ whole genome shotgun (WGS) entry which is preliminary data.</text>
</comment>
<sequence>MGIFKRIKTFFFGREFSEVANETKRIKIKGVLFTIKKLDVLDYLEGQTVLTKVYDVADNKRKNLKLVDTSPSTSDCKAIKQHYTDVFMAGVVRPVLSKDGNGETISVDEIFKMGNLYESLYMAIIMFTHGKKKIQLDTF</sequence>